<accession>D5A8G3</accession>
<dbReference type="Gene3D" id="1.10.20.10">
    <property type="entry name" value="Histone, subunit A"/>
    <property type="match status" value="1"/>
</dbReference>
<dbReference type="PANTHER" id="PTHR37604:SF1">
    <property type="entry name" value="TRANSCRIPTION INITIATION FACTOR TFIID SUBUNIT"/>
    <property type="match status" value="1"/>
</dbReference>
<feature type="region of interest" description="Disordered" evidence="1">
    <location>
        <begin position="308"/>
        <end position="353"/>
    </location>
</feature>
<evidence type="ECO:0000256" key="1">
    <source>
        <dbReference type="SAM" id="MobiDB-lite"/>
    </source>
</evidence>
<evidence type="ECO:0008006" key="3">
    <source>
        <dbReference type="Google" id="ProtNLM"/>
    </source>
</evidence>
<name>D5A8G3_PICSI</name>
<sequence>MDEEISFFPETMFLSNCVPDSAIPVHDKEAENLKVEFFGIFDHLPHGISRSPLSIERLGMGSEYLSLGVNTGRNRAAGRKKLFSEEEAVHLTKQAVVRLVAGVGFEGLKEGSMDVLSQLLSCHMCKLGRILRLLADSFRKQYSQMELLRMFLRTIGYSNLGTLMECLKAGTRLSPQQTHQQLVRTTQPQQQTISPHAQQIQRQLPQQILSQQQISSLNLTIQQRRKQPLTPRSCGRRLEKDRIVGDVKMENTNDSAMDCKVAVPLVPQHHGQWQQQQSILGSHHPQPLPPYKHLSSLQLPQIQQQGLFSRDTAQTRPPPVKVEGFEELMGSPLSNVKQEPEDDISRTLTSPRK</sequence>
<dbReference type="InterPro" id="IPR009072">
    <property type="entry name" value="Histone-fold"/>
</dbReference>
<reference evidence="2" key="1">
    <citation type="submission" date="2010-04" db="EMBL/GenBank/DDBJ databases">
        <authorList>
            <person name="Reid K.E."/>
            <person name="Liao N."/>
            <person name="Chan S."/>
            <person name="Docking R."/>
            <person name="Taylor G."/>
            <person name="Moore R."/>
            <person name="Mayo M."/>
            <person name="Munro S."/>
            <person name="King J."/>
            <person name="Yanchuk A."/>
            <person name="Holt R."/>
            <person name="Jones S."/>
            <person name="Marra M."/>
            <person name="Ritland C.E."/>
            <person name="Ritland K."/>
            <person name="Bohlmann J."/>
        </authorList>
    </citation>
    <scope>NUCLEOTIDE SEQUENCE</scope>
    <source>
        <tissue evidence="2">Buds collected with no treatment. Collection October 2007</tissue>
    </source>
</reference>
<protein>
    <recommendedName>
        <fullName evidence="3">Bromodomain associated domain-containing protein</fullName>
    </recommendedName>
</protein>
<organism evidence="2">
    <name type="scientific">Picea sitchensis</name>
    <name type="common">Sitka spruce</name>
    <name type="synonym">Pinus sitchensis</name>
    <dbReference type="NCBI Taxonomy" id="3332"/>
    <lineage>
        <taxon>Eukaryota</taxon>
        <taxon>Viridiplantae</taxon>
        <taxon>Streptophyta</taxon>
        <taxon>Embryophyta</taxon>
        <taxon>Tracheophyta</taxon>
        <taxon>Spermatophyta</taxon>
        <taxon>Pinopsida</taxon>
        <taxon>Pinidae</taxon>
        <taxon>Conifers I</taxon>
        <taxon>Pinales</taxon>
        <taxon>Pinaceae</taxon>
        <taxon>Picea</taxon>
    </lineage>
</organism>
<evidence type="ECO:0000313" key="2">
    <source>
        <dbReference type="EMBL" id="ADE75832.1"/>
    </source>
</evidence>
<dbReference type="AlphaFoldDB" id="D5A8G3"/>
<dbReference type="PANTHER" id="PTHR37604">
    <property type="entry name" value="TRANSCRIPTION INITIATION FACTOR TFIID SUBUNIT"/>
    <property type="match status" value="1"/>
</dbReference>
<dbReference type="EMBL" id="BT122456">
    <property type="protein sequence ID" value="ADE75832.1"/>
    <property type="molecule type" value="mRNA"/>
</dbReference>
<proteinExistence type="evidence at transcript level"/>
<dbReference type="GO" id="GO:0046982">
    <property type="term" value="F:protein heterodimerization activity"/>
    <property type="evidence" value="ECO:0007669"/>
    <property type="project" value="InterPro"/>
</dbReference>